<dbReference type="GO" id="GO:0006620">
    <property type="term" value="P:post-translational protein targeting to endoplasmic reticulum membrane"/>
    <property type="evidence" value="ECO:0007669"/>
    <property type="project" value="TreeGrafter"/>
</dbReference>
<dbReference type="EMBL" id="QEAN01000092">
    <property type="protein sequence ID" value="TPX48886.1"/>
    <property type="molecule type" value="Genomic_DNA"/>
</dbReference>
<proteinExistence type="inferred from homology"/>
<evidence type="ECO:0000256" key="2">
    <source>
        <dbReference type="ARBA" id="ARBA00022737"/>
    </source>
</evidence>
<dbReference type="GO" id="GO:0060090">
    <property type="term" value="F:molecular adaptor activity"/>
    <property type="evidence" value="ECO:0007669"/>
    <property type="project" value="TreeGrafter"/>
</dbReference>
<reference evidence="9 10" key="1">
    <citation type="journal article" date="2019" name="Sci. Rep.">
        <title>Comparative genomics of chytrid fungi reveal insights into the obligate biotrophic and pathogenic lifestyle of Synchytrium endobioticum.</title>
        <authorList>
            <person name="van de Vossenberg B.T.L.H."/>
            <person name="Warris S."/>
            <person name="Nguyen H.D.T."/>
            <person name="van Gent-Pelzer M.P.E."/>
            <person name="Joly D.L."/>
            <person name="van de Geest H.C."/>
            <person name="Bonants P.J.M."/>
            <person name="Smith D.S."/>
            <person name="Levesque C.A."/>
            <person name="van der Lee T.A.J."/>
        </authorList>
    </citation>
    <scope>NUCLEOTIDE SEQUENCE [LARGE SCALE GENOMIC DNA]</scope>
    <source>
        <strain evidence="8 10">LEV6574</strain>
        <strain evidence="7 9">MB42</strain>
    </source>
</reference>
<comment type="caution">
    <text evidence="8">The sequence shown here is derived from an EMBL/GenBank/DDBJ whole genome shotgun (WGS) entry which is preliminary data.</text>
</comment>
<evidence type="ECO:0000256" key="3">
    <source>
        <dbReference type="ARBA" id="ARBA00022803"/>
    </source>
</evidence>
<dbReference type="OrthoDB" id="2335338at2759"/>
<dbReference type="PROSITE" id="PS50293">
    <property type="entry name" value="TPR_REGION"/>
    <property type="match status" value="1"/>
</dbReference>
<protein>
    <recommendedName>
        <fullName evidence="6">SGTA homodimerisation domain-containing protein</fullName>
    </recommendedName>
</protein>
<dbReference type="SMART" id="SM00028">
    <property type="entry name" value="TPR"/>
    <property type="match status" value="3"/>
</dbReference>
<keyword evidence="2" id="KW-0677">Repeat</keyword>
<comment type="similarity">
    <text evidence="1">Belongs to the SGT family.</text>
</comment>
<keyword evidence="9" id="KW-1185">Reference proteome</keyword>
<dbReference type="Pfam" id="PF16546">
    <property type="entry name" value="SGTA_dimer"/>
    <property type="match status" value="1"/>
</dbReference>
<dbReference type="AlphaFoldDB" id="A0A507DI16"/>
<dbReference type="PANTHER" id="PTHR45831">
    <property type="entry name" value="LD24721P"/>
    <property type="match status" value="1"/>
</dbReference>
<dbReference type="PANTHER" id="PTHR45831:SF2">
    <property type="entry name" value="LD24721P"/>
    <property type="match status" value="1"/>
</dbReference>
<dbReference type="STRING" id="286115.A0A507DI16"/>
<dbReference type="Gene3D" id="1.25.40.10">
    <property type="entry name" value="Tetratricopeptide repeat domain"/>
    <property type="match status" value="1"/>
</dbReference>
<dbReference type="GO" id="GO:0016020">
    <property type="term" value="C:membrane"/>
    <property type="evidence" value="ECO:0007669"/>
    <property type="project" value="TreeGrafter"/>
</dbReference>
<feature type="repeat" description="TPR" evidence="4">
    <location>
        <begin position="157"/>
        <end position="190"/>
    </location>
</feature>
<dbReference type="PROSITE" id="PS50005">
    <property type="entry name" value="TPR"/>
    <property type="match status" value="2"/>
</dbReference>
<feature type="repeat" description="TPR" evidence="4">
    <location>
        <begin position="191"/>
        <end position="224"/>
    </location>
</feature>
<evidence type="ECO:0000313" key="8">
    <source>
        <dbReference type="EMBL" id="TPX50538.1"/>
    </source>
</evidence>
<dbReference type="InterPro" id="IPR011990">
    <property type="entry name" value="TPR-like_helical_dom_sf"/>
</dbReference>
<dbReference type="Gene3D" id="1.20.5.420">
    <property type="entry name" value="Immunoglobulin FC, subunit C"/>
    <property type="match status" value="1"/>
</dbReference>
<dbReference type="Pfam" id="PF00515">
    <property type="entry name" value="TPR_1"/>
    <property type="match status" value="1"/>
</dbReference>
<dbReference type="EMBL" id="QEAM01000016">
    <property type="protein sequence ID" value="TPX50538.1"/>
    <property type="molecule type" value="Genomic_DNA"/>
</dbReference>
<dbReference type="Gene3D" id="1.10.260.100">
    <property type="match status" value="1"/>
</dbReference>
<dbReference type="FunFam" id="1.20.5.420:FF:000005">
    <property type="entry name" value="Hsc70 cochaperone (SGT), putative"/>
    <property type="match status" value="1"/>
</dbReference>
<feature type="domain" description="SGTA homodimerisation" evidence="6">
    <location>
        <begin position="6"/>
        <end position="70"/>
    </location>
</feature>
<dbReference type="FunFam" id="1.25.40.10:FF:000207">
    <property type="entry name" value="Small glutamine-rich tetratricopeptide repeat-containing protein"/>
    <property type="match status" value="1"/>
</dbReference>
<dbReference type="GO" id="GO:0072380">
    <property type="term" value="C:TRC complex"/>
    <property type="evidence" value="ECO:0007669"/>
    <property type="project" value="TreeGrafter"/>
</dbReference>
<dbReference type="InterPro" id="IPR019734">
    <property type="entry name" value="TPR_rpt"/>
</dbReference>
<evidence type="ECO:0000256" key="1">
    <source>
        <dbReference type="ARBA" id="ARBA00008175"/>
    </source>
</evidence>
<dbReference type="VEuPathDB" id="FungiDB:SeMB42_g02822"/>
<organism evidence="8 10">
    <name type="scientific">Synchytrium endobioticum</name>
    <dbReference type="NCBI Taxonomy" id="286115"/>
    <lineage>
        <taxon>Eukaryota</taxon>
        <taxon>Fungi</taxon>
        <taxon>Fungi incertae sedis</taxon>
        <taxon>Chytridiomycota</taxon>
        <taxon>Chytridiomycota incertae sedis</taxon>
        <taxon>Chytridiomycetes</taxon>
        <taxon>Synchytriales</taxon>
        <taxon>Synchytriaceae</taxon>
        <taxon>Synchytrium</taxon>
    </lineage>
</organism>
<evidence type="ECO:0000313" key="9">
    <source>
        <dbReference type="Proteomes" id="UP000317494"/>
    </source>
</evidence>
<dbReference type="SUPFAM" id="SSF48452">
    <property type="entry name" value="TPR-like"/>
    <property type="match status" value="1"/>
</dbReference>
<evidence type="ECO:0000313" key="10">
    <source>
        <dbReference type="Proteomes" id="UP000320475"/>
    </source>
</evidence>
<accession>A0A507DI16</accession>
<dbReference type="Proteomes" id="UP000320475">
    <property type="component" value="Unassembled WGS sequence"/>
</dbReference>
<dbReference type="Pfam" id="PF13181">
    <property type="entry name" value="TPR_8"/>
    <property type="match status" value="1"/>
</dbReference>
<dbReference type="InterPro" id="IPR047150">
    <property type="entry name" value="SGT"/>
</dbReference>
<gene>
    <name evidence="8" type="ORF">SeLEV6574_g00852</name>
    <name evidence="7" type="ORF">SeMB42_g02822</name>
</gene>
<evidence type="ECO:0000256" key="4">
    <source>
        <dbReference type="PROSITE-ProRule" id="PRU00339"/>
    </source>
</evidence>
<keyword evidence="3 4" id="KW-0802">TPR repeat</keyword>
<feature type="region of interest" description="Disordered" evidence="5">
    <location>
        <begin position="81"/>
        <end position="114"/>
    </location>
</feature>
<dbReference type="Proteomes" id="UP000317494">
    <property type="component" value="Unassembled WGS sequence"/>
</dbReference>
<evidence type="ECO:0000313" key="7">
    <source>
        <dbReference type="EMBL" id="TPX48886.1"/>
    </source>
</evidence>
<feature type="compositionally biased region" description="Low complexity" evidence="5">
    <location>
        <begin position="82"/>
        <end position="106"/>
    </location>
</feature>
<evidence type="ECO:0000256" key="5">
    <source>
        <dbReference type="SAM" id="MobiDB-lite"/>
    </source>
</evidence>
<dbReference type="InterPro" id="IPR032374">
    <property type="entry name" value="SGTA_dimer"/>
</dbReference>
<name>A0A507DI16_9FUNG</name>
<evidence type="ECO:0000259" key="6">
    <source>
        <dbReference type="Pfam" id="PF16546"/>
    </source>
</evidence>
<sequence>MAEEKRKKLVFAICEFLQKSIKDGIVTEEGHEGLEVAIQCIGQAFGVDIHDASQAAQYSVKPTGLPAIFDVFLTTQAKKISAKSPSEPPTTAAPASASSPIVVSSPSPQPADINVAKDRKVNAEELKSAGNKAMTEKKYAEAITHYTSAIALDGFNAVYYANRAAAYSQNNEHEKAVEDSKRAVQIDSEYSKAYSRMGHAYFSLGKFEEAVDAYQQALRLDPGNATLKQSLAASQSKLAELSTATSASRGASGGGGGGGLAGLAGLAGLGGGPGGIDLASLMNNPQLMQMASSMMSNPAFASMLQNPNIGQMAQNLMRDPQALSNIMNDPNIASLMGNQQTGAPDAGSEEQ</sequence>